<reference evidence="2 3" key="1">
    <citation type="journal article" date="2018" name="Mol. Biol. Evol.">
        <title>Broad Genomic Sampling Reveals a Smut Pathogenic Ancestry of the Fungal Clade Ustilaginomycotina.</title>
        <authorList>
            <person name="Kijpornyongpan T."/>
            <person name="Mondo S.J."/>
            <person name="Barry K."/>
            <person name="Sandor L."/>
            <person name="Lee J."/>
            <person name="Lipzen A."/>
            <person name="Pangilinan J."/>
            <person name="LaButti K."/>
            <person name="Hainaut M."/>
            <person name="Henrissat B."/>
            <person name="Grigoriev I.V."/>
            <person name="Spatafora J.W."/>
            <person name="Aime M.C."/>
        </authorList>
    </citation>
    <scope>NUCLEOTIDE SEQUENCE [LARGE SCALE GENOMIC DNA]</scope>
    <source>
        <strain evidence="2 3">MCA 4186</strain>
    </source>
</reference>
<keyword evidence="3" id="KW-1185">Reference proteome</keyword>
<name>A0A316Z6S0_9BASI</name>
<organism evidence="2 3">
    <name type="scientific">Tilletiopsis washingtonensis</name>
    <dbReference type="NCBI Taxonomy" id="58919"/>
    <lineage>
        <taxon>Eukaryota</taxon>
        <taxon>Fungi</taxon>
        <taxon>Dikarya</taxon>
        <taxon>Basidiomycota</taxon>
        <taxon>Ustilaginomycotina</taxon>
        <taxon>Exobasidiomycetes</taxon>
        <taxon>Entylomatales</taxon>
        <taxon>Entylomatales incertae sedis</taxon>
        <taxon>Tilletiopsis</taxon>
    </lineage>
</organism>
<gene>
    <name evidence="2" type="ORF">FA09DRAFT_80634</name>
</gene>
<dbReference type="AlphaFoldDB" id="A0A316Z6S0"/>
<protein>
    <submittedName>
        <fullName evidence="2">Uncharacterized protein</fullName>
    </submittedName>
</protein>
<accession>A0A316Z6S0</accession>
<evidence type="ECO:0000313" key="3">
    <source>
        <dbReference type="Proteomes" id="UP000245946"/>
    </source>
</evidence>
<feature type="compositionally biased region" description="Low complexity" evidence="1">
    <location>
        <begin position="72"/>
        <end position="85"/>
    </location>
</feature>
<dbReference type="GeneID" id="37273384"/>
<evidence type="ECO:0000313" key="2">
    <source>
        <dbReference type="EMBL" id="PWN96642.1"/>
    </source>
</evidence>
<feature type="region of interest" description="Disordered" evidence="1">
    <location>
        <begin position="209"/>
        <end position="230"/>
    </location>
</feature>
<feature type="region of interest" description="Disordered" evidence="1">
    <location>
        <begin position="18"/>
        <end position="94"/>
    </location>
</feature>
<dbReference type="EMBL" id="KZ819298">
    <property type="protein sequence ID" value="PWN96642.1"/>
    <property type="molecule type" value="Genomic_DNA"/>
</dbReference>
<dbReference type="RefSeq" id="XP_025596921.1">
    <property type="nucleotide sequence ID" value="XM_025745840.1"/>
</dbReference>
<sequence length="296" mass="31262">MLSATAAPACLPHVRRRAAFTSPTQSRTVSHAVLRGPGSGHEAARERRPRVGVRERGDGRRHAESGAESRPRATAARQGQRRAAPSSVGCDAAAAPSSHSACAHAPAPATSSPERRRGLLGHGRGWYEAIHVSCGAACRSAYKQAQASCGPQRELEMREACGGQPALRAGKEIVSVRRLSMLRPRVGCPRRRAVSGGAQHAAVLVAAPSGRRRRRLASHSPAQASGRRRASQAQQAACRCHPPVWLALLGFWRHRATLRATKAPCPVPALSLPVSAAMAGGFTTDGRRCAAELVSK</sequence>
<proteinExistence type="predicted"/>
<dbReference type="Proteomes" id="UP000245946">
    <property type="component" value="Unassembled WGS sequence"/>
</dbReference>
<evidence type="ECO:0000256" key="1">
    <source>
        <dbReference type="SAM" id="MobiDB-lite"/>
    </source>
</evidence>
<feature type="compositionally biased region" description="Basic and acidic residues" evidence="1">
    <location>
        <begin position="52"/>
        <end position="71"/>
    </location>
</feature>